<proteinExistence type="predicted"/>
<dbReference type="EMBL" id="BMAW01049625">
    <property type="protein sequence ID" value="GFS71472.1"/>
    <property type="molecule type" value="Genomic_DNA"/>
</dbReference>
<dbReference type="Proteomes" id="UP000887013">
    <property type="component" value="Unassembled WGS sequence"/>
</dbReference>
<reference evidence="1" key="1">
    <citation type="submission" date="2020-08" db="EMBL/GenBank/DDBJ databases">
        <title>Multicomponent nature underlies the extraordinary mechanical properties of spider dragline silk.</title>
        <authorList>
            <person name="Kono N."/>
            <person name="Nakamura H."/>
            <person name="Mori M."/>
            <person name="Yoshida Y."/>
            <person name="Ohtoshi R."/>
            <person name="Malay A.D."/>
            <person name="Moran D.A.P."/>
            <person name="Tomita M."/>
            <person name="Numata K."/>
            <person name="Arakawa K."/>
        </authorList>
    </citation>
    <scope>NUCLEOTIDE SEQUENCE</scope>
</reference>
<evidence type="ECO:0000313" key="2">
    <source>
        <dbReference type="Proteomes" id="UP000887013"/>
    </source>
</evidence>
<gene>
    <name evidence="1" type="ORF">NPIL_502351</name>
</gene>
<comment type="caution">
    <text evidence="1">The sequence shown here is derived from an EMBL/GenBank/DDBJ whole genome shotgun (WGS) entry which is preliminary data.</text>
</comment>
<organism evidence="1 2">
    <name type="scientific">Nephila pilipes</name>
    <name type="common">Giant wood spider</name>
    <name type="synonym">Nephila maculata</name>
    <dbReference type="NCBI Taxonomy" id="299642"/>
    <lineage>
        <taxon>Eukaryota</taxon>
        <taxon>Metazoa</taxon>
        <taxon>Ecdysozoa</taxon>
        <taxon>Arthropoda</taxon>
        <taxon>Chelicerata</taxon>
        <taxon>Arachnida</taxon>
        <taxon>Araneae</taxon>
        <taxon>Araneomorphae</taxon>
        <taxon>Entelegynae</taxon>
        <taxon>Araneoidea</taxon>
        <taxon>Nephilidae</taxon>
        <taxon>Nephila</taxon>
    </lineage>
</organism>
<protein>
    <submittedName>
        <fullName evidence="1">Uncharacterized protein</fullName>
    </submittedName>
</protein>
<accession>A0A8X6MPT6</accession>
<sequence>EIGKMIPEIADVEERGHPLKSLMNAAERKSGGWKN</sequence>
<name>A0A8X6MPT6_NEPPI</name>
<dbReference type="AlphaFoldDB" id="A0A8X6MPT6"/>
<feature type="non-terminal residue" evidence="1">
    <location>
        <position position="1"/>
    </location>
</feature>
<evidence type="ECO:0000313" key="1">
    <source>
        <dbReference type="EMBL" id="GFS71472.1"/>
    </source>
</evidence>
<keyword evidence="2" id="KW-1185">Reference proteome</keyword>